<dbReference type="WBParaSite" id="jg4616">
    <property type="protein sequence ID" value="jg4616"/>
    <property type="gene ID" value="jg4616"/>
</dbReference>
<evidence type="ECO:0000313" key="2">
    <source>
        <dbReference type="WBParaSite" id="jg4616"/>
    </source>
</evidence>
<protein>
    <submittedName>
        <fullName evidence="2">Uncharacterized protein</fullName>
    </submittedName>
</protein>
<name>A0A915EF00_9BILA</name>
<evidence type="ECO:0000313" key="1">
    <source>
        <dbReference type="Proteomes" id="UP000887574"/>
    </source>
</evidence>
<dbReference type="GO" id="GO:0007035">
    <property type="term" value="P:vacuolar acidification"/>
    <property type="evidence" value="ECO:0007669"/>
    <property type="project" value="TreeGrafter"/>
</dbReference>
<organism evidence="1 2">
    <name type="scientific">Ditylenchus dipsaci</name>
    <dbReference type="NCBI Taxonomy" id="166011"/>
    <lineage>
        <taxon>Eukaryota</taxon>
        <taxon>Metazoa</taxon>
        <taxon>Ecdysozoa</taxon>
        <taxon>Nematoda</taxon>
        <taxon>Chromadorea</taxon>
        <taxon>Rhabditida</taxon>
        <taxon>Tylenchina</taxon>
        <taxon>Tylenchomorpha</taxon>
        <taxon>Sphaerularioidea</taxon>
        <taxon>Anguinidae</taxon>
        <taxon>Anguininae</taxon>
        <taxon>Ditylenchus</taxon>
    </lineage>
</organism>
<dbReference type="PANTHER" id="PTHR13950:SF9">
    <property type="entry name" value="RABCONNECTIN-3A"/>
    <property type="match status" value="1"/>
</dbReference>
<dbReference type="PANTHER" id="PTHR13950">
    <property type="entry name" value="RABCONNECTIN-RELATED"/>
    <property type="match status" value="1"/>
</dbReference>
<dbReference type="Proteomes" id="UP000887574">
    <property type="component" value="Unplaced"/>
</dbReference>
<dbReference type="InterPro" id="IPR052208">
    <property type="entry name" value="DmX-like/RAVE_component"/>
</dbReference>
<dbReference type="GO" id="GO:0043291">
    <property type="term" value="C:RAVE complex"/>
    <property type="evidence" value="ECO:0007669"/>
    <property type="project" value="TreeGrafter"/>
</dbReference>
<dbReference type="AlphaFoldDB" id="A0A915EF00"/>
<sequence>MEKCFVASSSFPFKNDQGSSTTKRSSNFDVFEEMAGAERMRELIRIDWVSTEDGSHILTVGIGHLVCLFARVSQNTAQHNIVMMKEHNEAGKRAPLRKSSSLAGVSHASSRLVKWMCIRTLELQSADGLPPLPTAMSWVRDGLLIVGMNSEMRVYNQWNLSTKVQQPFEIAENGHHVTNRPPLKILSAERKDSMKSS</sequence>
<keyword evidence="1" id="KW-1185">Reference proteome</keyword>
<proteinExistence type="predicted"/>
<reference evidence="2" key="1">
    <citation type="submission" date="2022-11" db="UniProtKB">
        <authorList>
            <consortium name="WormBaseParasite"/>
        </authorList>
    </citation>
    <scope>IDENTIFICATION</scope>
</reference>
<accession>A0A915EF00</accession>